<reference evidence="1 2" key="1">
    <citation type="journal article" date="2018" name="Mol. Biol. Evol.">
        <title>Analysis of the draft genome of the red seaweed Gracilariopsis chorda provides insights into genome size evolution in Rhodophyta.</title>
        <authorList>
            <person name="Lee J."/>
            <person name="Yang E.C."/>
            <person name="Graf L."/>
            <person name="Yang J.H."/>
            <person name="Qiu H."/>
            <person name="Zel Zion U."/>
            <person name="Chan C.X."/>
            <person name="Stephens T.G."/>
            <person name="Weber A.P.M."/>
            <person name="Boo G.H."/>
            <person name="Boo S.M."/>
            <person name="Kim K.M."/>
            <person name="Shin Y."/>
            <person name="Jung M."/>
            <person name="Lee S.J."/>
            <person name="Yim H.S."/>
            <person name="Lee J.H."/>
            <person name="Bhattacharya D."/>
            <person name="Yoon H.S."/>
        </authorList>
    </citation>
    <scope>NUCLEOTIDE SEQUENCE [LARGE SCALE GENOMIC DNA]</scope>
    <source>
        <strain evidence="1 2">SKKU-2015</strain>
        <tissue evidence="1">Whole body</tissue>
    </source>
</reference>
<evidence type="ECO:0000313" key="1">
    <source>
        <dbReference type="EMBL" id="PXF49719.1"/>
    </source>
</evidence>
<comment type="caution">
    <text evidence="1">The sequence shown here is derived from an EMBL/GenBank/DDBJ whole genome shotgun (WGS) entry which is preliminary data.</text>
</comment>
<gene>
    <name evidence="1" type="ORF">BWQ96_00371</name>
</gene>
<dbReference type="AlphaFoldDB" id="A0A2V3J5N5"/>
<dbReference type="Proteomes" id="UP000247409">
    <property type="component" value="Unassembled WGS sequence"/>
</dbReference>
<proteinExistence type="predicted"/>
<keyword evidence="2" id="KW-1185">Reference proteome</keyword>
<name>A0A2V3J5N5_9FLOR</name>
<protein>
    <submittedName>
        <fullName evidence="1">Uncharacterized protein</fullName>
    </submittedName>
</protein>
<evidence type="ECO:0000313" key="2">
    <source>
        <dbReference type="Proteomes" id="UP000247409"/>
    </source>
</evidence>
<sequence>MAAGEQIVEWIGESLEKLIEVVLEKAFIGDIQVHRRRPEFGRFGEYIDIGSKVTRHPQVTRFPCFFNVLQTVFRCLRTELDGLCDGYHRNRIHRLRLAAGHSRVVIIPRPSFEKKKRVCGHRPGCRQVHNVNASAEDLVTDPTVYAELSRFRADLPHSTTYWTIIREASKFDIYPEKIGKFVVRTVLNHRQKSLLKREKLLSFANIIASIREEFQGVGEAAERKRDFIGEMQNKFRISPDDANPHLMALASLSHQLAKKFIIVDCSEDESGYNQCNRVTNDRCHNFWNSRYLFAGEKNSGSEIKGVALDTITAKVENADMTYEHNLCPRGGWSCELSDVTTERWNRFVASDKYSLSKFYFEPENVRISNSKEWSPKGESILFFPL</sequence>
<dbReference type="EMBL" id="NBIV01000002">
    <property type="protein sequence ID" value="PXF49719.1"/>
    <property type="molecule type" value="Genomic_DNA"/>
</dbReference>
<organism evidence="1 2">
    <name type="scientific">Gracilariopsis chorda</name>
    <dbReference type="NCBI Taxonomy" id="448386"/>
    <lineage>
        <taxon>Eukaryota</taxon>
        <taxon>Rhodophyta</taxon>
        <taxon>Florideophyceae</taxon>
        <taxon>Rhodymeniophycidae</taxon>
        <taxon>Gracilariales</taxon>
        <taxon>Gracilariaceae</taxon>
        <taxon>Gracilariopsis</taxon>
    </lineage>
</organism>
<accession>A0A2V3J5N5</accession>